<evidence type="ECO:0000313" key="9">
    <source>
        <dbReference type="EMBL" id="NMF87954.1"/>
    </source>
</evidence>
<evidence type="ECO:0000256" key="3">
    <source>
        <dbReference type="ARBA" id="ARBA00022448"/>
    </source>
</evidence>
<dbReference type="InterPro" id="IPR002781">
    <property type="entry name" value="TM_pro_TauE-like"/>
</dbReference>
<keyword evidence="7 8" id="KW-0472">Membrane</keyword>
<feature type="transmembrane region" description="Helical" evidence="8">
    <location>
        <begin position="180"/>
        <end position="197"/>
    </location>
</feature>
<name>A0ABX1MPN7_9RHOO</name>
<dbReference type="Proteomes" id="UP000652074">
    <property type="component" value="Unassembled WGS sequence"/>
</dbReference>
<feature type="transmembrane region" description="Helical" evidence="8">
    <location>
        <begin position="139"/>
        <end position="168"/>
    </location>
</feature>
<accession>A0ABX1MPN7</accession>
<dbReference type="Pfam" id="PF01925">
    <property type="entry name" value="TauE"/>
    <property type="match status" value="1"/>
</dbReference>
<evidence type="ECO:0000256" key="5">
    <source>
        <dbReference type="ARBA" id="ARBA00022692"/>
    </source>
</evidence>
<sequence>MDSEWLFAGLSLAAFFAGVVDAVVGGGGLIQIPALFSAFPHGSPATLFGTNKLSSVVGTTSAAIQYGRRVAIPWRVALPGAVAAFIGSWFGARTVAYLSPELLRPLVLGLLILVAIYTFRRKDFGTGSDLLGDGRGPVLTAVGIGAVIGFYDGFFGPGTGSFLIFLFVRLLGMDFLRASVSAKILNVSTNVAAILFFASSVELLWAIAAVMAACNLAGALVGSRLAIRHGAGFVRKMFLAVLCVLIGKMAYDLVMRLH</sequence>
<evidence type="ECO:0000256" key="2">
    <source>
        <dbReference type="ARBA" id="ARBA00009142"/>
    </source>
</evidence>
<feature type="transmembrane region" description="Helical" evidence="8">
    <location>
        <begin position="233"/>
        <end position="251"/>
    </location>
</feature>
<evidence type="ECO:0000256" key="6">
    <source>
        <dbReference type="ARBA" id="ARBA00022989"/>
    </source>
</evidence>
<dbReference type="RefSeq" id="WP_169205444.1">
    <property type="nucleotide sequence ID" value="NZ_CP059560.1"/>
</dbReference>
<evidence type="ECO:0000313" key="10">
    <source>
        <dbReference type="Proteomes" id="UP000652074"/>
    </source>
</evidence>
<comment type="subcellular location">
    <subcellularLocation>
        <location evidence="1 8">Cell membrane</location>
        <topology evidence="1 8">Multi-pass membrane protein</topology>
    </subcellularLocation>
</comment>
<dbReference type="InterPro" id="IPR052017">
    <property type="entry name" value="TSUP"/>
</dbReference>
<protein>
    <recommendedName>
        <fullName evidence="8">Probable membrane transporter protein</fullName>
    </recommendedName>
</protein>
<reference evidence="9 10" key="1">
    <citation type="submission" date="2019-12" db="EMBL/GenBank/DDBJ databases">
        <title>Comparative genomics gives insights into the taxonomy of the Azoarcus-Aromatoleum group and reveals separate origins of nif in the plant-associated Azoarcus and non-plant-associated Aromatoleum sub-groups.</title>
        <authorList>
            <person name="Lafos M."/>
            <person name="Maluk M."/>
            <person name="Batista M."/>
            <person name="Junghare M."/>
            <person name="Carmona M."/>
            <person name="Faoro H."/>
            <person name="Cruz L.M."/>
            <person name="Battistoni F."/>
            <person name="De Souza E."/>
            <person name="Pedrosa F."/>
            <person name="Chen W.-M."/>
            <person name="Poole P.S."/>
            <person name="Dixon R.A."/>
            <person name="James E.K."/>
        </authorList>
    </citation>
    <scope>NUCLEOTIDE SEQUENCE [LARGE SCALE GENOMIC DNA]</scope>
    <source>
        <strain evidence="9 10">ToN1</strain>
    </source>
</reference>
<keyword evidence="10" id="KW-1185">Reference proteome</keyword>
<evidence type="ECO:0000256" key="4">
    <source>
        <dbReference type="ARBA" id="ARBA00022475"/>
    </source>
</evidence>
<dbReference type="PANTHER" id="PTHR30269">
    <property type="entry name" value="TRANSMEMBRANE PROTEIN YFCA"/>
    <property type="match status" value="1"/>
</dbReference>
<gene>
    <name evidence="9" type="ORF">GPA26_05610</name>
</gene>
<keyword evidence="4 8" id="KW-1003">Cell membrane</keyword>
<feature type="transmembrane region" description="Helical" evidence="8">
    <location>
        <begin position="72"/>
        <end position="90"/>
    </location>
</feature>
<comment type="caution">
    <text evidence="9">The sequence shown here is derived from an EMBL/GenBank/DDBJ whole genome shotgun (WGS) entry which is preliminary data.</text>
</comment>
<keyword evidence="5 8" id="KW-0812">Transmembrane</keyword>
<dbReference type="EMBL" id="WTVR01000008">
    <property type="protein sequence ID" value="NMF87954.1"/>
    <property type="molecule type" value="Genomic_DNA"/>
</dbReference>
<feature type="transmembrane region" description="Helical" evidence="8">
    <location>
        <begin position="203"/>
        <end position="221"/>
    </location>
</feature>
<evidence type="ECO:0000256" key="8">
    <source>
        <dbReference type="RuleBase" id="RU363041"/>
    </source>
</evidence>
<dbReference type="PANTHER" id="PTHR30269:SF0">
    <property type="entry name" value="MEMBRANE TRANSPORTER PROTEIN YFCA-RELATED"/>
    <property type="match status" value="1"/>
</dbReference>
<keyword evidence="6 8" id="KW-1133">Transmembrane helix</keyword>
<proteinExistence type="inferred from homology"/>
<organism evidence="9 10">
    <name type="scientific">Aromatoleum petrolei</name>
    <dbReference type="NCBI Taxonomy" id="76116"/>
    <lineage>
        <taxon>Bacteria</taxon>
        <taxon>Pseudomonadati</taxon>
        <taxon>Pseudomonadota</taxon>
        <taxon>Betaproteobacteria</taxon>
        <taxon>Rhodocyclales</taxon>
        <taxon>Rhodocyclaceae</taxon>
        <taxon>Aromatoleum</taxon>
    </lineage>
</organism>
<keyword evidence="3" id="KW-0813">Transport</keyword>
<evidence type="ECO:0000256" key="7">
    <source>
        <dbReference type="ARBA" id="ARBA00023136"/>
    </source>
</evidence>
<comment type="similarity">
    <text evidence="2 8">Belongs to the 4-toluene sulfonate uptake permease (TSUP) (TC 2.A.102) family.</text>
</comment>
<evidence type="ECO:0000256" key="1">
    <source>
        <dbReference type="ARBA" id="ARBA00004651"/>
    </source>
</evidence>
<feature type="transmembrane region" description="Helical" evidence="8">
    <location>
        <begin position="102"/>
        <end position="119"/>
    </location>
</feature>